<accession>A0ABP6XK97</accession>
<evidence type="ECO:0000313" key="2">
    <source>
        <dbReference type="Proteomes" id="UP001500689"/>
    </source>
</evidence>
<dbReference type="EMBL" id="BAAAZN010000015">
    <property type="protein sequence ID" value="GAA3568441.1"/>
    <property type="molecule type" value="Genomic_DNA"/>
</dbReference>
<evidence type="ECO:0000313" key="1">
    <source>
        <dbReference type="EMBL" id="GAA3568441.1"/>
    </source>
</evidence>
<gene>
    <name evidence="1" type="ORF">GCM10022222_60550</name>
</gene>
<evidence type="ECO:0008006" key="3">
    <source>
        <dbReference type="Google" id="ProtNLM"/>
    </source>
</evidence>
<reference evidence="2" key="1">
    <citation type="journal article" date="2019" name="Int. J. Syst. Evol. Microbiol.">
        <title>The Global Catalogue of Microorganisms (GCM) 10K type strain sequencing project: providing services to taxonomists for standard genome sequencing and annotation.</title>
        <authorList>
            <consortium name="The Broad Institute Genomics Platform"/>
            <consortium name="The Broad Institute Genome Sequencing Center for Infectious Disease"/>
            <person name="Wu L."/>
            <person name="Ma J."/>
        </authorList>
    </citation>
    <scope>NUCLEOTIDE SEQUENCE [LARGE SCALE GENOMIC DNA]</scope>
    <source>
        <strain evidence="2">JCM 16898</strain>
    </source>
</reference>
<organism evidence="1 2">
    <name type="scientific">Amycolatopsis ultiminotia</name>
    <dbReference type="NCBI Taxonomy" id="543629"/>
    <lineage>
        <taxon>Bacteria</taxon>
        <taxon>Bacillati</taxon>
        <taxon>Actinomycetota</taxon>
        <taxon>Actinomycetes</taxon>
        <taxon>Pseudonocardiales</taxon>
        <taxon>Pseudonocardiaceae</taxon>
        <taxon>Amycolatopsis</taxon>
    </lineage>
</organism>
<proteinExistence type="predicted"/>
<dbReference type="RefSeq" id="WP_344865888.1">
    <property type="nucleotide sequence ID" value="NZ_BAAAZN010000015.1"/>
</dbReference>
<keyword evidence="2" id="KW-1185">Reference proteome</keyword>
<name>A0ABP6XK97_9PSEU</name>
<sequence length="123" mass="12407">MSESDTAPVPGVPGLTGAGGRFAVAPELATATYTQLGELADVVGEMAREAAVLGRSVPLGGGYAGEIGAFMAKYGIGRDGSAADQLTAFGREIAALRERIAGSLRKYRDQDEDAADGVDCAGG</sequence>
<dbReference type="Proteomes" id="UP001500689">
    <property type="component" value="Unassembled WGS sequence"/>
</dbReference>
<protein>
    <recommendedName>
        <fullName evidence="3">Excreted virulence factor EspC, type VII ESX diderm</fullName>
    </recommendedName>
</protein>
<comment type="caution">
    <text evidence="1">The sequence shown here is derived from an EMBL/GenBank/DDBJ whole genome shotgun (WGS) entry which is preliminary data.</text>
</comment>